<keyword evidence="4" id="KW-0274">FAD</keyword>
<dbReference type="SUPFAM" id="SSF55424">
    <property type="entry name" value="FAD/NAD-linked reductases, dimerisation (C-terminal) domain"/>
    <property type="match status" value="1"/>
</dbReference>
<feature type="domain" description="Rhodanese" evidence="7">
    <location>
        <begin position="453"/>
        <end position="533"/>
    </location>
</feature>
<comment type="cofactor">
    <cofactor evidence="1">
        <name>FAD</name>
        <dbReference type="ChEBI" id="CHEBI:57692"/>
    </cofactor>
</comment>
<dbReference type="eggNOG" id="COG0607">
    <property type="taxonomic scope" value="Bacteria"/>
</dbReference>
<dbReference type="eggNOG" id="COG0446">
    <property type="taxonomic scope" value="Bacteria"/>
</dbReference>
<evidence type="ECO:0000256" key="2">
    <source>
        <dbReference type="ARBA" id="ARBA00009130"/>
    </source>
</evidence>
<dbReference type="SMART" id="SM00450">
    <property type="entry name" value="RHOD"/>
    <property type="match status" value="1"/>
</dbReference>
<comment type="similarity">
    <text evidence="2">Belongs to the class-III pyridine nucleotide-disulfide oxidoreductase family.</text>
</comment>
<dbReference type="PROSITE" id="PS50206">
    <property type="entry name" value="RHODANESE_3"/>
    <property type="match status" value="1"/>
</dbReference>
<evidence type="ECO:0000256" key="4">
    <source>
        <dbReference type="ARBA" id="ARBA00022827"/>
    </source>
</evidence>
<dbReference type="InterPro" id="IPR001763">
    <property type="entry name" value="Rhodanese-like_dom"/>
</dbReference>
<evidence type="ECO:0000256" key="3">
    <source>
        <dbReference type="ARBA" id="ARBA00022630"/>
    </source>
</evidence>
<dbReference type="Gene3D" id="3.50.50.60">
    <property type="entry name" value="FAD/NAD(P)-binding domain"/>
    <property type="match status" value="2"/>
</dbReference>
<dbReference type="PATRIC" id="fig|1224164.3.peg.591"/>
<dbReference type="PRINTS" id="PR00368">
    <property type="entry name" value="FADPNR"/>
</dbReference>
<dbReference type="PANTHER" id="PTHR43429">
    <property type="entry name" value="PYRIDINE NUCLEOTIDE-DISULFIDE OXIDOREDUCTASE DOMAIN-CONTAINING"/>
    <property type="match status" value="1"/>
</dbReference>
<accession>W5Y667</accession>
<dbReference type="STRING" id="1224164.B843_02985"/>
<dbReference type="HOGENOM" id="CLU_003291_1_2_11"/>
<dbReference type="EMBL" id="CP004353">
    <property type="protein sequence ID" value="AHI21988.1"/>
    <property type="molecule type" value="Genomic_DNA"/>
</dbReference>
<name>W5Y667_9CORY</name>
<gene>
    <name evidence="8" type="ORF">B843_02985</name>
</gene>
<evidence type="ECO:0000313" key="8">
    <source>
        <dbReference type="EMBL" id="AHI21988.1"/>
    </source>
</evidence>
<dbReference type="AlphaFoldDB" id="W5Y667"/>
<dbReference type="Pfam" id="PF00581">
    <property type="entry name" value="Rhodanese"/>
    <property type="match status" value="1"/>
</dbReference>
<keyword evidence="5" id="KW-0560">Oxidoreductase</keyword>
<dbReference type="SUPFAM" id="SSF51905">
    <property type="entry name" value="FAD/NAD(P)-binding domain"/>
    <property type="match status" value="1"/>
</dbReference>
<dbReference type="PROSITE" id="PS00380">
    <property type="entry name" value="RHODANESE_1"/>
    <property type="match status" value="1"/>
</dbReference>
<dbReference type="KEGG" id="cvt:B843_02985"/>
<dbReference type="InterPro" id="IPR004099">
    <property type="entry name" value="Pyr_nucl-diS_OxRdtase_dimer"/>
</dbReference>
<proteinExistence type="inferred from homology"/>
<dbReference type="InterPro" id="IPR023753">
    <property type="entry name" value="FAD/NAD-binding_dom"/>
</dbReference>
<evidence type="ECO:0000256" key="1">
    <source>
        <dbReference type="ARBA" id="ARBA00001974"/>
    </source>
</evidence>
<keyword evidence="6" id="KW-0676">Redox-active center</keyword>
<keyword evidence="3" id="KW-0285">Flavoprotein</keyword>
<dbReference type="GO" id="GO:0016491">
    <property type="term" value="F:oxidoreductase activity"/>
    <property type="evidence" value="ECO:0007669"/>
    <property type="project" value="UniProtKB-KW"/>
</dbReference>
<dbReference type="RefSeq" id="WP_025252042.1">
    <property type="nucleotide sequence ID" value="NZ_CP004353.1"/>
</dbReference>
<dbReference type="InterPro" id="IPR050260">
    <property type="entry name" value="FAD-bd_OxRdtase"/>
</dbReference>
<evidence type="ECO:0000256" key="5">
    <source>
        <dbReference type="ARBA" id="ARBA00023002"/>
    </source>
</evidence>
<dbReference type="PANTHER" id="PTHR43429:SF1">
    <property type="entry name" value="NAD(P)H SULFUR OXIDOREDUCTASE (COA-DEPENDENT)"/>
    <property type="match status" value="1"/>
</dbReference>
<reference evidence="8 9" key="1">
    <citation type="submission" date="2013-02" db="EMBL/GenBank/DDBJ databases">
        <title>The complete genome sequence of Corynebacterium vitaeruminis DSM 20294.</title>
        <authorList>
            <person name="Ruckert C."/>
            <person name="Albersmeier A."/>
            <person name="Kalinowski J."/>
        </authorList>
    </citation>
    <scope>NUCLEOTIDE SEQUENCE [LARGE SCALE GENOMIC DNA]</scope>
    <source>
        <strain evidence="9">ATCC 10234</strain>
    </source>
</reference>
<evidence type="ECO:0000256" key="6">
    <source>
        <dbReference type="ARBA" id="ARBA00023284"/>
    </source>
</evidence>
<organism evidence="8 9">
    <name type="scientific">Corynebacterium vitaeruminis DSM 20294</name>
    <dbReference type="NCBI Taxonomy" id="1224164"/>
    <lineage>
        <taxon>Bacteria</taxon>
        <taxon>Bacillati</taxon>
        <taxon>Actinomycetota</taxon>
        <taxon>Actinomycetes</taxon>
        <taxon>Mycobacteriales</taxon>
        <taxon>Corynebacteriaceae</taxon>
        <taxon>Corynebacterium</taxon>
    </lineage>
</organism>
<dbReference type="InterPro" id="IPR016156">
    <property type="entry name" value="FAD/NAD-linked_Rdtase_dimer_sf"/>
</dbReference>
<dbReference type="InterPro" id="IPR001307">
    <property type="entry name" value="Thiosulphate_STrfase_CS"/>
</dbReference>
<dbReference type="Pfam" id="PF07992">
    <property type="entry name" value="Pyr_redox_2"/>
    <property type="match status" value="1"/>
</dbReference>
<protein>
    <submittedName>
        <fullName evidence="8">Pyridine nucleotide-disulfide oxidoreductase</fullName>
    </submittedName>
</protein>
<sequence length="545" mass="57738">MATTVIVGGVAGGMSTAARLRRNDENREIIVFEASGYVSFANCGLPYHVGGVIPERSSLLLQTPESLGARFRIDVRTRHLVTEIDTVNNTVTVENLESGETFTQAYDELVLSPGARPFVPPIPGIERALTLRTVEDVDRIIAALDDSVKNVALIGGGFIGLELAENLIHRGLGVTVIERGPQILAPFDEEMAAIVAGHLEKNKVVIHTNADTTEIGEDSLTLADGTVIPADVVIAAIGVRPDTRLAEAAGLEIGPRGGIKVDEQQRTSVPNVFALGDAAEKTDINSGAAALIPLAQTANRHGRLVADIITGRDTKALPVLGTAIVGLFGLAASATGWNERNARRAGRNVRVIHIHPVNHAGYYPGATQLNLKLVIDADTDAILGAQAVGFEGADKRIDVIATAMRGGLTASDLADLELAYSPQYGSAKDPINLAGMVADNLAQGEKSVQWHELSDDMQLIDVRTVGEYERGHIPGAVNIPVDDLRENLDKIDASRPVVVSCQVGLRGHVATRILSGLGMDVANLDGGYLTYTHGQAARKFAHADQ</sequence>
<dbReference type="GO" id="GO:0004792">
    <property type="term" value="F:thiosulfate-cyanide sulfurtransferase activity"/>
    <property type="evidence" value="ECO:0007669"/>
    <property type="project" value="InterPro"/>
</dbReference>
<keyword evidence="9" id="KW-1185">Reference proteome</keyword>
<dbReference type="Pfam" id="PF02852">
    <property type="entry name" value="Pyr_redox_dim"/>
    <property type="match status" value="1"/>
</dbReference>
<dbReference type="Proteomes" id="UP000019222">
    <property type="component" value="Chromosome"/>
</dbReference>
<dbReference type="PRINTS" id="PR00411">
    <property type="entry name" value="PNDRDTASEI"/>
</dbReference>
<evidence type="ECO:0000259" key="7">
    <source>
        <dbReference type="PROSITE" id="PS50206"/>
    </source>
</evidence>
<evidence type="ECO:0000313" key="9">
    <source>
        <dbReference type="Proteomes" id="UP000019222"/>
    </source>
</evidence>
<dbReference type="InterPro" id="IPR036873">
    <property type="entry name" value="Rhodanese-like_dom_sf"/>
</dbReference>
<dbReference type="SUPFAM" id="SSF52821">
    <property type="entry name" value="Rhodanese/Cell cycle control phosphatase"/>
    <property type="match status" value="1"/>
</dbReference>
<dbReference type="InterPro" id="IPR036188">
    <property type="entry name" value="FAD/NAD-bd_sf"/>
</dbReference>
<dbReference type="Gene3D" id="3.40.250.10">
    <property type="entry name" value="Rhodanese-like domain"/>
    <property type="match status" value="1"/>
</dbReference>